<dbReference type="PANTHER" id="PTHR43489">
    <property type="entry name" value="ISOMERASE"/>
    <property type="match status" value="1"/>
</dbReference>
<dbReference type="GO" id="GO:0046487">
    <property type="term" value="P:glyoxylate metabolic process"/>
    <property type="evidence" value="ECO:0007669"/>
    <property type="project" value="TreeGrafter"/>
</dbReference>
<keyword evidence="5" id="KW-0670">Pyruvate</keyword>
<dbReference type="EC" id="5.3.1.22" evidence="5"/>
<dbReference type="InterPro" id="IPR036237">
    <property type="entry name" value="Xyl_isomerase-like_sf"/>
</dbReference>
<dbReference type="RefSeq" id="WP_184562201.1">
    <property type="nucleotide sequence ID" value="NZ_JACIEI010000001.1"/>
</dbReference>
<dbReference type="InterPro" id="IPR013022">
    <property type="entry name" value="Xyl_isomerase-like_TIM-brl"/>
</dbReference>
<feature type="active site" description="Proton donor/acceptor" evidence="3">
    <location>
        <position position="236"/>
    </location>
</feature>
<organism evidence="5 6">
    <name type="scientific">Sulfitobacter undariae</name>
    <dbReference type="NCBI Taxonomy" id="1563671"/>
    <lineage>
        <taxon>Bacteria</taxon>
        <taxon>Pseudomonadati</taxon>
        <taxon>Pseudomonadota</taxon>
        <taxon>Alphaproteobacteria</taxon>
        <taxon>Rhodobacterales</taxon>
        <taxon>Roseobacteraceae</taxon>
        <taxon>Sulfitobacter</taxon>
    </lineage>
</organism>
<reference evidence="5 6" key="1">
    <citation type="submission" date="2020-08" db="EMBL/GenBank/DDBJ databases">
        <title>Genomic Encyclopedia of Type Strains, Phase IV (KMG-IV): sequencing the most valuable type-strain genomes for metagenomic binning, comparative biology and taxonomic classification.</title>
        <authorList>
            <person name="Goeker M."/>
        </authorList>
    </citation>
    <scope>NUCLEOTIDE SEQUENCE [LARGE SCALE GENOMIC DNA]</scope>
    <source>
        <strain evidence="5 6">DSM 102234</strain>
    </source>
</reference>
<dbReference type="InterPro" id="IPR050417">
    <property type="entry name" value="Sugar_Epim/Isomerase"/>
</dbReference>
<evidence type="ECO:0000256" key="2">
    <source>
        <dbReference type="PIRNR" id="PIRNR006241"/>
    </source>
</evidence>
<comment type="similarity">
    <text evidence="2">Belongs to the hyi family.</text>
</comment>
<evidence type="ECO:0000313" key="6">
    <source>
        <dbReference type="Proteomes" id="UP000530268"/>
    </source>
</evidence>
<dbReference type="FunFam" id="3.20.20.150:FF:000007">
    <property type="entry name" value="Hydroxypyruvate isomerase"/>
    <property type="match status" value="1"/>
</dbReference>
<evidence type="ECO:0000313" key="5">
    <source>
        <dbReference type="EMBL" id="MBB3992771.1"/>
    </source>
</evidence>
<protein>
    <submittedName>
        <fullName evidence="5">Hydroxypyruvate isomerase</fullName>
        <ecNumber evidence="5">5.3.1.22</ecNumber>
    </submittedName>
</protein>
<evidence type="ECO:0000259" key="4">
    <source>
        <dbReference type="Pfam" id="PF01261"/>
    </source>
</evidence>
<proteinExistence type="inferred from homology"/>
<feature type="active site" description="Proton donor/acceptor" evidence="3">
    <location>
        <position position="139"/>
    </location>
</feature>
<name>A0A7W6E3H9_9RHOB</name>
<dbReference type="Proteomes" id="UP000530268">
    <property type="component" value="Unassembled WGS sequence"/>
</dbReference>
<evidence type="ECO:0000256" key="3">
    <source>
        <dbReference type="PIRSR" id="PIRSR006241-50"/>
    </source>
</evidence>
<dbReference type="EMBL" id="JACIEI010000001">
    <property type="protein sequence ID" value="MBB3992771.1"/>
    <property type="molecule type" value="Genomic_DNA"/>
</dbReference>
<dbReference type="PANTHER" id="PTHR43489:SF6">
    <property type="entry name" value="HYDROXYPYRUVATE ISOMERASE-RELATED"/>
    <property type="match status" value="1"/>
</dbReference>
<dbReference type="AlphaFoldDB" id="A0A7W6E3H9"/>
<accession>A0A7W6E3H9</accession>
<dbReference type="Gene3D" id="3.20.20.150">
    <property type="entry name" value="Divalent-metal-dependent TIM barrel enzymes"/>
    <property type="match status" value="1"/>
</dbReference>
<dbReference type="PIRSF" id="PIRSF006241">
    <property type="entry name" value="HyI"/>
    <property type="match status" value="1"/>
</dbReference>
<gene>
    <name evidence="5" type="ORF">GGR95_000390</name>
</gene>
<evidence type="ECO:0000256" key="1">
    <source>
        <dbReference type="ARBA" id="ARBA00023235"/>
    </source>
</evidence>
<keyword evidence="1 2" id="KW-0413">Isomerase</keyword>
<sequence length="258" mass="28326">MKYSANLGFLYTDLPLPDAIRAAKSGGFDAVECHFPYDTAPEIMRSALQETGLRMLGLNTWPGDRDAGDFGLAALPHRREEARNEITRAVDYAAAAGVEAVHVMAGRTEGDTASEDCFRENLNFACDLAAAQEIGILIEPINTRDVAGYHLSDTAHAERIIDALDRPELKIMFDCYHMQIMQGDLAMSLERLLPKIGHVQIAAVPDRGEPDCGEVDYGWLMRHLTALGYDGFVGAEYRPRISTEAGLGWMQHLKGTAS</sequence>
<dbReference type="Pfam" id="PF01261">
    <property type="entry name" value="AP_endonuc_2"/>
    <property type="match status" value="1"/>
</dbReference>
<dbReference type="SUPFAM" id="SSF51658">
    <property type="entry name" value="Xylose isomerase-like"/>
    <property type="match status" value="1"/>
</dbReference>
<keyword evidence="6" id="KW-1185">Reference proteome</keyword>
<feature type="domain" description="Xylose isomerase-like TIM barrel" evidence="4">
    <location>
        <begin position="20"/>
        <end position="251"/>
    </location>
</feature>
<dbReference type="GO" id="GO:0008903">
    <property type="term" value="F:hydroxypyruvate isomerase activity"/>
    <property type="evidence" value="ECO:0007669"/>
    <property type="project" value="UniProtKB-EC"/>
</dbReference>
<comment type="caution">
    <text evidence="5">The sequence shown here is derived from an EMBL/GenBank/DDBJ whole genome shotgun (WGS) entry which is preliminary data.</text>
</comment>
<dbReference type="InterPro" id="IPR026040">
    <property type="entry name" value="HyI-like"/>
</dbReference>